<feature type="compositionally biased region" description="Low complexity" evidence="1">
    <location>
        <begin position="21"/>
        <end position="30"/>
    </location>
</feature>
<feature type="region of interest" description="Disordered" evidence="1">
    <location>
        <begin position="1094"/>
        <end position="1132"/>
    </location>
</feature>
<feature type="compositionally biased region" description="Basic and acidic residues" evidence="1">
    <location>
        <begin position="869"/>
        <end position="895"/>
    </location>
</feature>
<dbReference type="GO" id="GO:0030332">
    <property type="term" value="F:cyclin binding"/>
    <property type="evidence" value="ECO:0007669"/>
    <property type="project" value="TreeGrafter"/>
</dbReference>
<feature type="compositionally biased region" description="Low complexity" evidence="1">
    <location>
        <begin position="530"/>
        <end position="544"/>
    </location>
</feature>
<keyword evidence="3" id="KW-1185">Reference proteome</keyword>
<dbReference type="GO" id="GO:0006513">
    <property type="term" value="P:protein monoubiquitination"/>
    <property type="evidence" value="ECO:0007669"/>
    <property type="project" value="TreeGrafter"/>
</dbReference>
<comment type="caution">
    <text evidence="2">The sequence shown here is derived from an EMBL/GenBank/DDBJ whole genome shotgun (WGS) entry which is preliminary data.</text>
</comment>
<proteinExistence type="predicted"/>
<dbReference type="GO" id="GO:0061630">
    <property type="term" value="F:ubiquitin protein ligase activity"/>
    <property type="evidence" value="ECO:0007669"/>
    <property type="project" value="TreeGrafter"/>
</dbReference>
<evidence type="ECO:0000256" key="1">
    <source>
        <dbReference type="SAM" id="MobiDB-lite"/>
    </source>
</evidence>
<feature type="compositionally biased region" description="Polar residues" evidence="1">
    <location>
        <begin position="961"/>
        <end position="974"/>
    </location>
</feature>
<dbReference type="GO" id="GO:0005634">
    <property type="term" value="C:nucleus"/>
    <property type="evidence" value="ECO:0007669"/>
    <property type="project" value="TreeGrafter"/>
</dbReference>
<feature type="compositionally biased region" description="Polar residues" evidence="1">
    <location>
        <begin position="291"/>
        <end position="306"/>
    </location>
</feature>
<organism evidence="2 3">
    <name type="scientific">Meripilus lineatus</name>
    <dbReference type="NCBI Taxonomy" id="2056292"/>
    <lineage>
        <taxon>Eukaryota</taxon>
        <taxon>Fungi</taxon>
        <taxon>Dikarya</taxon>
        <taxon>Basidiomycota</taxon>
        <taxon>Agaricomycotina</taxon>
        <taxon>Agaricomycetes</taxon>
        <taxon>Polyporales</taxon>
        <taxon>Meripilaceae</taxon>
        <taxon>Meripilus</taxon>
    </lineage>
</organism>
<feature type="region of interest" description="Disordered" evidence="1">
    <location>
        <begin position="584"/>
        <end position="625"/>
    </location>
</feature>
<feature type="region of interest" description="Disordered" evidence="1">
    <location>
        <begin position="1"/>
        <end position="51"/>
    </location>
</feature>
<feature type="compositionally biased region" description="Low complexity" evidence="1">
    <location>
        <begin position="1094"/>
        <end position="1118"/>
    </location>
</feature>
<dbReference type="GO" id="GO:0031624">
    <property type="term" value="F:ubiquitin conjugating enzyme binding"/>
    <property type="evidence" value="ECO:0007669"/>
    <property type="project" value="TreeGrafter"/>
</dbReference>
<dbReference type="PANTHER" id="PTHR31531">
    <property type="entry name" value="E3 UBIQUITIN-PROTEIN LIGASE E3D FAMILY MEMBER"/>
    <property type="match status" value="1"/>
</dbReference>
<feature type="region of interest" description="Disordered" evidence="1">
    <location>
        <begin position="830"/>
        <end position="987"/>
    </location>
</feature>
<evidence type="ECO:0000313" key="3">
    <source>
        <dbReference type="Proteomes" id="UP001212997"/>
    </source>
</evidence>
<dbReference type="GO" id="GO:0000209">
    <property type="term" value="P:protein polyubiquitination"/>
    <property type="evidence" value="ECO:0007669"/>
    <property type="project" value="TreeGrafter"/>
</dbReference>
<feature type="region of interest" description="Disordered" evidence="1">
    <location>
        <begin position="791"/>
        <end position="816"/>
    </location>
</feature>
<dbReference type="InterPro" id="IPR019193">
    <property type="entry name" value="UBQ-conj_enz_E2-bd_prot"/>
</dbReference>
<feature type="compositionally biased region" description="Basic and acidic residues" evidence="1">
    <location>
        <begin position="584"/>
        <end position="595"/>
    </location>
</feature>
<feature type="compositionally biased region" description="Basic residues" evidence="1">
    <location>
        <begin position="842"/>
        <end position="853"/>
    </location>
</feature>
<gene>
    <name evidence="2" type="ORF">NLI96_g6725</name>
</gene>
<accession>A0AAD5V597</accession>
<feature type="compositionally biased region" description="Basic and acidic residues" evidence="1">
    <location>
        <begin position="616"/>
        <end position="625"/>
    </location>
</feature>
<protein>
    <recommendedName>
        <fullName evidence="4">HECT-like ubiquitin-conjugating enzyme-binding-domain-containing protein</fullName>
    </recommendedName>
</protein>
<feature type="compositionally biased region" description="Basic and acidic residues" evidence="1">
    <location>
        <begin position="1032"/>
        <end position="1043"/>
    </location>
</feature>
<feature type="compositionally biased region" description="Basic and acidic residues" evidence="1">
    <location>
        <begin position="467"/>
        <end position="477"/>
    </location>
</feature>
<feature type="region of interest" description="Disordered" evidence="1">
    <location>
        <begin position="1019"/>
        <end position="1043"/>
    </location>
</feature>
<dbReference type="Pfam" id="PF09814">
    <property type="entry name" value="HECT_2"/>
    <property type="match status" value="1"/>
</dbReference>
<feature type="region of interest" description="Disordered" evidence="1">
    <location>
        <begin position="459"/>
        <end position="479"/>
    </location>
</feature>
<dbReference type="GO" id="GO:0005829">
    <property type="term" value="C:cytosol"/>
    <property type="evidence" value="ECO:0007669"/>
    <property type="project" value="TreeGrafter"/>
</dbReference>
<dbReference type="GO" id="GO:0000151">
    <property type="term" value="C:ubiquitin ligase complex"/>
    <property type="evidence" value="ECO:0007669"/>
    <property type="project" value="TreeGrafter"/>
</dbReference>
<feature type="compositionally biased region" description="Basic and acidic residues" evidence="1">
    <location>
        <begin position="831"/>
        <end position="841"/>
    </location>
</feature>
<name>A0AAD5V597_9APHY</name>
<feature type="region of interest" description="Disordered" evidence="1">
    <location>
        <begin position="526"/>
        <end position="546"/>
    </location>
</feature>
<dbReference type="GO" id="GO:0043161">
    <property type="term" value="P:proteasome-mediated ubiquitin-dependent protein catabolic process"/>
    <property type="evidence" value="ECO:0007669"/>
    <property type="project" value="TreeGrafter"/>
</dbReference>
<feature type="compositionally biased region" description="Low complexity" evidence="1">
    <location>
        <begin position="206"/>
        <end position="237"/>
    </location>
</feature>
<feature type="compositionally biased region" description="Polar residues" evidence="1">
    <location>
        <begin position="924"/>
        <end position="937"/>
    </location>
</feature>
<reference evidence="2" key="1">
    <citation type="submission" date="2022-07" db="EMBL/GenBank/DDBJ databases">
        <title>Genome Sequence of Physisporinus lineatus.</title>
        <authorList>
            <person name="Buettner E."/>
        </authorList>
    </citation>
    <scope>NUCLEOTIDE SEQUENCE</scope>
    <source>
        <strain evidence="2">VT162</strain>
    </source>
</reference>
<feature type="region of interest" description="Disordered" evidence="1">
    <location>
        <begin position="186"/>
        <end position="237"/>
    </location>
</feature>
<evidence type="ECO:0008006" key="4">
    <source>
        <dbReference type="Google" id="ProtNLM"/>
    </source>
</evidence>
<dbReference type="GO" id="GO:0051865">
    <property type="term" value="P:protein autoubiquitination"/>
    <property type="evidence" value="ECO:0007669"/>
    <property type="project" value="TreeGrafter"/>
</dbReference>
<dbReference type="PANTHER" id="PTHR31531:SF2">
    <property type="entry name" value="E3 UBIQUITIN-PROTEIN LIGASE E3D"/>
    <property type="match status" value="1"/>
</dbReference>
<evidence type="ECO:0000313" key="2">
    <source>
        <dbReference type="EMBL" id="KAJ3482820.1"/>
    </source>
</evidence>
<feature type="compositionally biased region" description="Polar residues" evidence="1">
    <location>
        <begin position="791"/>
        <end position="802"/>
    </location>
</feature>
<feature type="region of interest" description="Disordered" evidence="1">
    <location>
        <begin position="687"/>
        <end position="774"/>
    </location>
</feature>
<sequence length="1421" mass="156252">MATLSRPRISSILLPSDSNETNITTTSTTRAKTDPNITHNVPKPFPTREEREQQDLLDSLENEELLLDGDVDSDLPPAKPLLPQILHSQLSSVPQHPCDSDVVNGPKAQAVVPTETDESSARHRSPNVLMSYYPMSCRDVTKEELFPSIVHVQTSCLMTLNDLLFTSLSSPSTPSSAAAQWQPILPDRRHSMPPPRSPATSTYLVPPTITTSSSSGPAFSSMTATPPLTATSTTSTGVATSPAASALFTLVSNLRARDIEANDEIIEIAREEDEGGLLGELKLRVDRLASSSVHPRSSTSASSMNLDNPFLDPSETSAAATSASATAMEVPLLSSQDAELAQTLVSLLAHFHRLSRLYPSSGKGLNPPRVSSWNHQELPLADSGFTNSKDAYTTLRRQLSDFQLERSNQVSSSSSLPFALHTQHSERARQAVVEVESALLWGRIDEELETVLGLCRSKGQQRHHHQQERQLDDHRPPEYGPVDYRYACETYGVEEDEDELPEYEPGDYEYGLDKDKDKFTSKHLDASLHSPGASSSTRIGSSSTMAASNEKMKMDLERVTLAIDRLYLVAPQLHNQRVELKKTKVEEMERARREGSPLGSTSSGKHMHRDQQYSTEKQKQKAVDRDVRDLEHMLKMIDKASERKLVDQSVVVSKEDFRDRIERARVRDQKKREEFVGHLIEHSNAGRLSSQDAIYSPPLPSTAPLSRSRSHPHDASASTTTPMSMSTSTSSLSTSTTSSSSASGSASRSFSFSTSRSGSTSMSTTLSQGQTKVEDPNALLSLPEFIRESISSPLSHSQSRVHSTVVDSDADDAVDAEREREDLTLLTLPEFVKEPIPDRLRSSHSSRSRRPSAHTHSYSYSLSAPRARGSSEDAIREDNDREREKGKGKEKEKGRLSPPRFGSSSPKKLGSPRKGSPASAGIHPTSTNDSLVSSESSAGKDKGKKNRNRSLSAPPLAWLFSSGSRNNHTHANANGSTSSLGGGQGGSFVVERRKRGVVGGAAGSLLAEVLPFDSYSPSLPPVPSFSSSSSHAQKDKQREDRERMMRGREKLYLKCGTSTSRPLDLPARVEPGKKEVSVVGGRHYEIKLPSISSGNAASAYSSSSEDSLPYSTTSSSSSTHHHHQDRHQYPTNTPTILDATYLSTTLPTALICSSCSLPIVQSTKLTSYRDLPSEHWAELVDAWVCHSDMKMNVDVQRRSKEGFWPGEREALVGGSYVLVREEVVVGGNLCEGVERKRADDWYTVRCICGAVIGRRQEHTPEGTGQSVMVYRLAKYAFRPVIPGSEPRKIPLSSFIVEDMNEFVQAHATYRFVIVDEEEDRPRILVWLFKPNIRIAYTTPSQYLLPKSGSIRAAKVLFKVLTPSTDIQATLNKYPGFPQAEHLSYPIDICRRLAGLLKESNTAYPESMRTMTGLDVGWLQRV</sequence>
<feature type="compositionally biased region" description="Low complexity" evidence="1">
    <location>
        <begin position="716"/>
        <end position="767"/>
    </location>
</feature>
<dbReference type="EMBL" id="JANAWD010000255">
    <property type="protein sequence ID" value="KAJ3482820.1"/>
    <property type="molecule type" value="Genomic_DNA"/>
</dbReference>
<feature type="region of interest" description="Disordered" evidence="1">
    <location>
        <begin position="291"/>
        <end position="317"/>
    </location>
</feature>
<dbReference type="Proteomes" id="UP001212997">
    <property type="component" value="Unassembled WGS sequence"/>
</dbReference>